<dbReference type="HOGENOM" id="CLU_1046474_0_0_1"/>
<evidence type="ECO:0000313" key="3">
    <source>
        <dbReference type="Proteomes" id="UP000054321"/>
    </source>
</evidence>
<accession>A0A0C3HU63</accession>
<organism evidence="2 3">
    <name type="scientific">Oidiodendron maius (strain Zn)</name>
    <dbReference type="NCBI Taxonomy" id="913774"/>
    <lineage>
        <taxon>Eukaryota</taxon>
        <taxon>Fungi</taxon>
        <taxon>Dikarya</taxon>
        <taxon>Ascomycota</taxon>
        <taxon>Pezizomycotina</taxon>
        <taxon>Leotiomycetes</taxon>
        <taxon>Leotiomycetes incertae sedis</taxon>
        <taxon>Myxotrichaceae</taxon>
        <taxon>Oidiodendron</taxon>
    </lineage>
</organism>
<dbReference type="OrthoDB" id="3910171at2759"/>
<proteinExistence type="predicted"/>
<evidence type="ECO:0000313" key="2">
    <source>
        <dbReference type="EMBL" id="KIN05782.1"/>
    </source>
</evidence>
<name>A0A0C3HU63_OIDMZ</name>
<dbReference type="InParanoid" id="A0A0C3HU63"/>
<dbReference type="AlphaFoldDB" id="A0A0C3HU63"/>
<dbReference type="Proteomes" id="UP000054321">
    <property type="component" value="Unassembled WGS sequence"/>
</dbReference>
<keyword evidence="3" id="KW-1185">Reference proteome</keyword>
<dbReference type="EMBL" id="KN832871">
    <property type="protein sequence ID" value="KIN05782.1"/>
    <property type="molecule type" value="Genomic_DNA"/>
</dbReference>
<evidence type="ECO:0000256" key="1">
    <source>
        <dbReference type="SAM" id="MobiDB-lite"/>
    </source>
</evidence>
<feature type="region of interest" description="Disordered" evidence="1">
    <location>
        <begin position="66"/>
        <end position="92"/>
    </location>
</feature>
<reference evidence="3" key="2">
    <citation type="submission" date="2015-01" db="EMBL/GenBank/DDBJ databases">
        <title>Evolutionary Origins and Diversification of the Mycorrhizal Mutualists.</title>
        <authorList>
            <consortium name="DOE Joint Genome Institute"/>
            <consortium name="Mycorrhizal Genomics Consortium"/>
            <person name="Kohler A."/>
            <person name="Kuo A."/>
            <person name="Nagy L.G."/>
            <person name="Floudas D."/>
            <person name="Copeland A."/>
            <person name="Barry K.W."/>
            <person name="Cichocki N."/>
            <person name="Veneault-Fourrey C."/>
            <person name="LaButti K."/>
            <person name="Lindquist E.A."/>
            <person name="Lipzen A."/>
            <person name="Lundell T."/>
            <person name="Morin E."/>
            <person name="Murat C."/>
            <person name="Riley R."/>
            <person name="Ohm R."/>
            <person name="Sun H."/>
            <person name="Tunlid A."/>
            <person name="Henrissat B."/>
            <person name="Grigoriev I.V."/>
            <person name="Hibbett D.S."/>
            <person name="Martin F."/>
        </authorList>
    </citation>
    <scope>NUCLEOTIDE SEQUENCE [LARGE SCALE GENOMIC DNA]</scope>
    <source>
        <strain evidence="3">Zn</strain>
    </source>
</reference>
<gene>
    <name evidence="2" type="ORF">OIDMADRAFT_141478</name>
</gene>
<protein>
    <submittedName>
        <fullName evidence="2">Uncharacterized protein</fullName>
    </submittedName>
</protein>
<sequence>MFEHFTFGAGIPGRLVPDVAPSPTDNSFPPATSLPTSCTPVDADMTASQLSIHEIMCRLRAQTLQPGEEMPQQSEWAGPPSAPYPNHDQALSHSASLPNIHLTSGPRTSPIACRRLQRQLNVQLQSSKSHMRDVKALVEDMILTNSQCVLRESASRLSLPTPPPSRAEERCGLNVDPMIFDECPPTPGENADEGFHEGEVSPLEEKIEEKLVYRRACTPHGIKKTTIAAEWARGANQIVVAGRVLVRSTPRMRKRRSRHPGVSNE</sequence>
<reference evidence="2 3" key="1">
    <citation type="submission" date="2014-04" db="EMBL/GenBank/DDBJ databases">
        <authorList>
            <consortium name="DOE Joint Genome Institute"/>
            <person name="Kuo A."/>
            <person name="Martino E."/>
            <person name="Perotto S."/>
            <person name="Kohler A."/>
            <person name="Nagy L.G."/>
            <person name="Floudas D."/>
            <person name="Copeland A."/>
            <person name="Barry K.W."/>
            <person name="Cichocki N."/>
            <person name="Veneault-Fourrey C."/>
            <person name="LaButti K."/>
            <person name="Lindquist E.A."/>
            <person name="Lipzen A."/>
            <person name="Lundell T."/>
            <person name="Morin E."/>
            <person name="Murat C."/>
            <person name="Sun H."/>
            <person name="Tunlid A."/>
            <person name="Henrissat B."/>
            <person name="Grigoriev I.V."/>
            <person name="Hibbett D.S."/>
            <person name="Martin F."/>
            <person name="Nordberg H.P."/>
            <person name="Cantor M.N."/>
            <person name="Hua S.X."/>
        </authorList>
    </citation>
    <scope>NUCLEOTIDE SEQUENCE [LARGE SCALE GENOMIC DNA]</scope>
    <source>
        <strain evidence="2 3">Zn</strain>
    </source>
</reference>